<dbReference type="OrthoDB" id="968803at2759"/>
<sequence length="1310" mass="148783">MEFASSILSSILSKIGEYLVDSSIHQANYLLRFKNYVDDLKREDENLRSTQHRVQHDVERAKRNTEEIEKDVEKWLMDVQNVLEEIQRLEDEMQVKKTFLCGQCPNWGCRYKLSKRAVKKMSEMAKLRESGKFDRLSYSTTLPGVEGPKDFISFKPTEYASSQIMEALKNDTINMIGLYGMGGVGKTTLAKVVGKEAKEKKLFDEVVMVTVSQNPDVKNLQTHIADFLGLKFEEETIEVRAQRLCLRLKKEKKILIILDDVWRILDLTTIGIPFGDDHKGCTILLTTREQQVCISMRCQSRIRLGILNEEEGLILFRKHAGIYNINDSPTLNDVVKEVVGECGGLPIAIVTIGSALREKPIDEWKFVVKKLKLSKLVDIETVDQNMKALKVASLRWVDLSVKSLQFLTNLVTLQLIQCRVSDISSIKKLAQVEILSLKGSEIVELPEELGELSKLRMLDITDCRKLKRIPANVIPRLSRLEELYIGSYNCFEAWEVEGTSVEQSNASLSELSKLDCLTILSLCINVQPLLPKDFVLPTKSLRYCVTVNCGYMEESYPKSRILKIRGIEATSLVAFKALCEKSGVEYLELREIEGCCQNMVPSIDETGLNELKRLTLWSFDELECIVDTMQQQDVAFSNLVDLSLQSVGLREICSGGRPPRGFLENLETIKISSCARMSNSLFPSWVLIQRLRKLKKVTVGWCGELEDVFQLEGLCYSKENPFLLSSLESLHLSGLQNLRYIWKGPTQQVSLQSLTFVRVDGCNKLRYLFTLSLARSLLQLEVLIVWGCDSLEHVVQIKEVEENVDGGGGNDVMFPKLRILQLLGIENFINFYSENSSVNMQTAKEQLWDVNLLRHGLQNLEVLKIGGCKVQVLFQLEGVEQELSFPSLKQLRGLRHGLQNLEELYIKRCGVQVLFHLEGLEQELTFPSLKELKLYDLEELEYLCKGPTHLLSLSNLKKLSVYSCNRLRHMFSPSLARNFMQLEELIISWCGELEQIFIEDDAEYYLHWPLLFPSLSRVDIMRCNKLKSMFPVSIAHLLSLQNLTTLQLDHCHGLTHLFSSTTLVRNLLQLKTIDIKDCWELEQIIVEEHIEDDHVQLGLFPNLSSISVYGCGKLKTLFPAVTIARSGLQKLNILEVGYCKELEQIIVEDHTEDDHVQLGLFPNLSSISIDGCGKLKTLFPIVTIKTLQKLKTINIGGSFQLEELFGHKDEANMTSRIEMVLPQLQKLTLAELASLINFCPIGCHFIFPSLSELLVTKCPKLTTRFSVDQNRSVHAEAKAPQTGKEGVDMEQSAPETTRETICWGPPYIGK</sequence>
<evidence type="ECO:0000259" key="7">
    <source>
        <dbReference type="SMART" id="SM00382"/>
    </source>
</evidence>
<dbReference type="GO" id="GO:0005524">
    <property type="term" value="F:ATP binding"/>
    <property type="evidence" value="ECO:0007669"/>
    <property type="project" value="UniProtKB-KW"/>
</dbReference>
<dbReference type="SUPFAM" id="SSF52540">
    <property type="entry name" value="P-loop containing nucleoside triphosphate hydrolases"/>
    <property type="match status" value="1"/>
</dbReference>
<dbReference type="Pfam" id="PF00931">
    <property type="entry name" value="NB-ARC"/>
    <property type="match status" value="1"/>
</dbReference>
<proteinExistence type="inferred from homology"/>
<dbReference type="PRINTS" id="PR00364">
    <property type="entry name" value="DISEASERSIST"/>
</dbReference>
<evidence type="ECO:0000313" key="9">
    <source>
        <dbReference type="Proteomes" id="UP000323000"/>
    </source>
</evidence>
<comment type="caution">
    <text evidence="8">The sequence shown here is derived from an EMBL/GenBank/DDBJ whole genome shotgun (WGS) entry which is preliminary data.</text>
</comment>
<organism evidence="8 9">
    <name type="scientific">Acer yangbiense</name>
    <dbReference type="NCBI Taxonomy" id="1000413"/>
    <lineage>
        <taxon>Eukaryota</taxon>
        <taxon>Viridiplantae</taxon>
        <taxon>Streptophyta</taxon>
        <taxon>Embryophyta</taxon>
        <taxon>Tracheophyta</taxon>
        <taxon>Spermatophyta</taxon>
        <taxon>Magnoliopsida</taxon>
        <taxon>eudicotyledons</taxon>
        <taxon>Gunneridae</taxon>
        <taxon>Pentapetalae</taxon>
        <taxon>rosids</taxon>
        <taxon>malvids</taxon>
        <taxon>Sapindales</taxon>
        <taxon>Sapindaceae</taxon>
        <taxon>Hippocastanoideae</taxon>
        <taxon>Acereae</taxon>
        <taxon>Acer</taxon>
    </lineage>
</organism>
<dbReference type="SMART" id="SM00382">
    <property type="entry name" value="AAA"/>
    <property type="match status" value="1"/>
</dbReference>
<dbReference type="PANTHER" id="PTHR33463:SF203">
    <property type="entry name" value="AAA+ ATPASE DOMAIN-CONTAINING PROTEIN"/>
    <property type="match status" value="1"/>
</dbReference>
<dbReference type="GO" id="GO:0006952">
    <property type="term" value="P:defense response"/>
    <property type="evidence" value="ECO:0007669"/>
    <property type="project" value="UniProtKB-KW"/>
</dbReference>
<dbReference type="Gene3D" id="3.40.50.300">
    <property type="entry name" value="P-loop containing nucleotide triphosphate hydrolases"/>
    <property type="match status" value="1"/>
</dbReference>
<protein>
    <recommendedName>
        <fullName evidence="7">AAA+ ATPase domain-containing protein</fullName>
    </recommendedName>
</protein>
<dbReference type="Gene3D" id="3.80.10.10">
    <property type="entry name" value="Ribonuclease Inhibitor"/>
    <property type="match status" value="5"/>
</dbReference>
<feature type="coiled-coil region" evidence="5">
    <location>
        <begin position="58"/>
        <end position="92"/>
    </location>
</feature>
<keyword evidence="4" id="KW-0067">ATP-binding</keyword>
<dbReference type="InterPro" id="IPR032675">
    <property type="entry name" value="LRR_dom_sf"/>
</dbReference>
<dbReference type="PANTHER" id="PTHR33463">
    <property type="entry name" value="NB-ARC DOMAIN-CONTAINING PROTEIN-RELATED"/>
    <property type="match status" value="1"/>
</dbReference>
<feature type="region of interest" description="Disordered" evidence="6">
    <location>
        <begin position="1272"/>
        <end position="1295"/>
    </location>
</feature>
<dbReference type="Pfam" id="PF23247">
    <property type="entry name" value="LRR_RPS2"/>
    <property type="match status" value="3"/>
</dbReference>
<dbReference type="SUPFAM" id="SSF52058">
    <property type="entry name" value="L domain-like"/>
    <property type="match status" value="2"/>
</dbReference>
<evidence type="ECO:0000313" key="8">
    <source>
        <dbReference type="EMBL" id="TXG67022.1"/>
    </source>
</evidence>
<comment type="similarity">
    <text evidence="1">Belongs to the disease resistance NB-LRR family.</text>
</comment>
<reference evidence="9" key="1">
    <citation type="journal article" date="2019" name="Gigascience">
        <title>De novo genome assembly of the endangered Acer yangbiense, a plant species with extremely small populations endemic to Yunnan Province, China.</title>
        <authorList>
            <person name="Yang J."/>
            <person name="Wariss H.M."/>
            <person name="Tao L."/>
            <person name="Zhang R."/>
            <person name="Yun Q."/>
            <person name="Hollingsworth P."/>
            <person name="Dao Z."/>
            <person name="Luo G."/>
            <person name="Guo H."/>
            <person name="Ma Y."/>
            <person name="Sun W."/>
        </authorList>
    </citation>
    <scope>NUCLEOTIDE SEQUENCE [LARGE SCALE GENOMIC DNA]</scope>
    <source>
        <strain evidence="9">cv. Malutang</strain>
    </source>
</reference>
<dbReference type="Gene3D" id="1.10.8.430">
    <property type="entry name" value="Helical domain of apoptotic protease-activating factors"/>
    <property type="match status" value="1"/>
</dbReference>
<evidence type="ECO:0000256" key="6">
    <source>
        <dbReference type="SAM" id="MobiDB-lite"/>
    </source>
</evidence>
<gene>
    <name evidence="8" type="ORF">EZV62_008297</name>
</gene>
<evidence type="ECO:0000256" key="5">
    <source>
        <dbReference type="SAM" id="Coils"/>
    </source>
</evidence>
<dbReference type="Proteomes" id="UP000323000">
    <property type="component" value="Chromosome 3"/>
</dbReference>
<dbReference type="InterPro" id="IPR002182">
    <property type="entry name" value="NB-ARC"/>
</dbReference>
<keyword evidence="3" id="KW-0611">Plant defense</keyword>
<evidence type="ECO:0000256" key="2">
    <source>
        <dbReference type="ARBA" id="ARBA00022741"/>
    </source>
</evidence>
<keyword evidence="2" id="KW-0547">Nucleotide-binding</keyword>
<name>A0A5C7IDR1_9ROSI</name>
<dbReference type="EMBL" id="VAHF01000003">
    <property type="protein sequence ID" value="TXG67022.1"/>
    <property type="molecule type" value="Genomic_DNA"/>
</dbReference>
<evidence type="ECO:0000256" key="3">
    <source>
        <dbReference type="ARBA" id="ARBA00022821"/>
    </source>
</evidence>
<dbReference type="InterPro" id="IPR003593">
    <property type="entry name" value="AAA+_ATPase"/>
</dbReference>
<keyword evidence="9" id="KW-1185">Reference proteome</keyword>
<evidence type="ECO:0000256" key="1">
    <source>
        <dbReference type="ARBA" id="ARBA00008894"/>
    </source>
</evidence>
<keyword evidence="5" id="KW-0175">Coiled coil</keyword>
<dbReference type="GO" id="GO:0043531">
    <property type="term" value="F:ADP binding"/>
    <property type="evidence" value="ECO:0007669"/>
    <property type="project" value="InterPro"/>
</dbReference>
<evidence type="ECO:0000256" key="4">
    <source>
        <dbReference type="ARBA" id="ARBA00022840"/>
    </source>
</evidence>
<dbReference type="FunFam" id="3.40.50.300:FF:001091">
    <property type="entry name" value="Probable disease resistance protein At1g61300"/>
    <property type="match status" value="1"/>
</dbReference>
<dbReference type="InterPro" id="IPR057135">
    <property type="entry name" value="At4g27190-like_LRR"/>
</dbReference>
<dbReference type="InterPro" id="IPR050905">
    <property type="entry name" value="Plant_NBS-LRR"/>
</dbReference>
<feature type="domain" description="AAA+ ATPase" evidence="7">
    <location>
        <begin position="172"/>
        <end position="308"/>
    </location>
</feature>
<accession>A0A5C7IDR1</accession>
<dbReference type="InterPro" id="IPR042197">
    <property type="entry name" value="Apaf_helical"/>
</dbReference>
<dbReference type="InterPro" id="IPR027417">
    <property type="entry name" value="P-loop_NTPase"/>
</dbReference>